<dbReference type="OrthoDB" id="8915at2157"/>
<accession>G7VE61</accession>
<keyword evidence="2" id="KW-0808">Transferase</keyword>
<keyword evidence="3" id="KW-1185">Reference proteome</keyword>
<dbReference type="Gene3D" id="3.40.50.150">
    <property type="entry name" value="Vaccinia Virus protein VP39"/>
    <property type="match status" value="1"/>
</dbReference>
<keyword evidence="2" id="KW-0489">Methyltransferase</keyword>
<dbReference type="InterPro" id="IPR029063">
    <property type="entry name" value="SAM-dependent_MTases_sf"/>
</dbReference>
<dbReference type="STRING" id="1104324.P186_1407"/>
<evidence type="ECO:0000259" key="1">
    <source>
        <dbReference type="Pfam" id="PF08241"/>
    </source>
</evidence>
<dbReference type="KEGG" id="pyr:P186_1407"/>
<dbReference type="SUPFAM" id="SSF53335">
    <property type="entry name" value="S-adenosyl-L-methionine-dependent methyltransferases"/>
    <property type="match status" value="1"/>
</dbReference>
<gene>
    <name evidence="2" type="ORF">P186_1407</name>
</gene>
<dbReference type="GO" id="GO:0008757">
    <property type="term" value="F:S-adenosylmethionine-dependent methyltransferase activity"/>
    <property type="evidence" value="ECO:0007669"/>
    <property type="project" value="InterPro"/>
</dbReference>
<evidence type="ECO:0000313" key="3">
    <source>
        <dbReference type="Proteomes" id="UP000005867"/>
    </source>
</evidence>
<dbReference type="EMBL" id="CP003098">
    <property type="protein sequence ID" value="AET32834.1"/>
    <property type="molecule type" value="Genomic_DNA"/>
</dbReference>
<sequence length="168" mass="19523">MRIRVLRQHYCAKCPIVKRSPRSTGVKMLLEATKNPPKRVLDFGCSNWRNSTYLEKMGAWAVRMDSIPDTKPDVVAYPTHMPFRDRSFDAVLLTHILMFLEDKIHWPVALEEAARVARSHIVVETYKVKHPLALDYGVDELITQLAKWKIVRRNVRRDMQNFVISPAP</sequence>
<dbReference type="GeneID" id="11595667"/>
<dbReference type="Proteomes" id="UP000005867">
    <property type="component" value="Chromosome"/>
</dbReference>
<reference evidence="2 3" key="1">
    <citation type="journal article" date="2012" name="J. Bacteriol.">
        <title>Complete genome sequence of strain 1860, a crenarchaeon of the genus pyrobaculum able to grow with various electron acceptors.</title>
        <authorList>
            <person name="Mardanov A.V."/>
            <person name="Gumerov V.M."/>
            <person name="Slobodkina G.B."/>
            <person name="Beletsky A.V."/>
            <person name="Bonch-Osmolovskaya E.A."/>
            <person name="Ravin N.V."/>
            <person name="Skryabin K.G."/>
        </authorList>
    </citation>
    <scope>NUCLEOTIDE SEQUENCE [LARGE SCALE GENOMIC DNA]</scope>
    <source>
        <strain evidence="2 3">1860</strain>
    </source>
</reference>
<dbReference type="RefSeq" id="WP_014288660.1">
    <property type="nucleotide sequence ID" value="NC_016645.1"/>
</dbReference>
<organism evidence="2 3">
    <name type="scientific">Pyrobaculum ferrireducens</name>
    <dbReference type="NCBI Taxonomy" id="1104324"/>
    <lineage>
        <taxon>Archaea</taxon>
        <taxon>Thermoproteota</taxon>
        <taxon>Thermoprotei</taxon>
        <taxon>Thermoproteales</taxon>
        <taxon>Thermoproteaceae</taxon>
        <taxon>Pyrobaculum</taxon>
    </lineage>
</organism>
<name>G7VE61_9CREN</name>
<dbReference type="eggNOG" id="arCOG01773">
    <property type="taxonomic scope" value="Archaea"/>
</dbReference>
<dbReference type="GO" id="GO:0032259">
    <property type="term" value="P:methylation"/>
    <property type="evidence" value="ECO:0007669"/>
    <property type="project" value="UniProtKB-KW"/>
</dbReference>
<evidence type="ECO:0000313" key="2">
    <source>
        <dbReference type="EMBL" id="AET32834.1"/>
    </source>
</evidence>
<dbReference type="InterPro" id="IPR013216">
    <property type="entry name" value="Methyltransf_11"/>
</dbReference>
<dbReference type="AlphaFoldDB" id="G7VE61"/>
<feature type="domain" description="Methyltransferase type 11" evidence="1">
    <location>
        <begin position="41"/>
        <end position="119"/>
    </location>
</feature>
<dbReference type="Pfam" id="PF08241">
    <property type="entry name" value="Methyltransf_11"/>
    <property type="match status" value="1"/>
</dbReference>
<proteinExistence type="predicted"/>
<dbReference type="BioCyc" id="PSP1104324:GJSN-1384-MONOMER"/>
<protein>
    <submittedName>
        <fullName evidence="2">Methyltransferase type 11</fullName>
    </submittedName>
</protein>
<dbReference type="HOGENOM" id="CLU_1478972_0_0_2"/>